<evidence type="ECO:0000313" key="2">
    <source>
        <dbReference type="Proteomes" id="UP000521872"/>
    </source>
</evidence>
<gene>
    <name evidence="1" type="ORF">D9613_005844</name>
</gene>
<sequence length="432" mass="49585">MAPLVSLTSNSLRTPNNIIRLRNSFEAFTLCHKCRKSSYSTSSAPYNAEKIRALPFVMSPDYARREMAKWAAYMMQESPSVILKHEIASMFKRPNLKYQRSPRFSAVYYPCWVVNADLEAPVGFNGKHWNALYFAIRNYFPGSHVPPLSELGLPFSADLVPDLVPFTTDLLWQQDMRVIPIPFSMSPMAFIDYVREKRRGIKYEKVEILLALHQTHMFAAYPVLLPMYIAEYSLGKKAKPIRLMMPAFEEKPTIILSPGDASEVYPEDFSELPVSPGGRHLFRLFLSRWRLVFSKYARLDVHSGYLTDIGLYTGDIPRLASMIFEQYVCSHRYKDLASLSRAEYDDGDPRVRPLTKDEMDMVEAYMSEAEAVLDAKSRIEALEGEGEYPVSYRTIGKFAKLHKELIDAKVAQKDVIPPWWIEYIDAHRGSKS</sequence>
<organism evidence="1 2">
    <name type="scientific">Agrocybe pediades</name>
    <dbReference type="NCBI Taxonomy" id="84607"/>
    <lineage>
        <taxon>Eukaryota</taxon>
        <taxon>Fungi</taxon>
        <taxon>Dikarya</taxon>
        <taxon>Basidiomycota</taxon>
        <taxon>Agaricomycotina</taxon>
        <taxon>Agaricomycetes</taxon>
        <taxon>Agaricomycetidae</taxon>
        <taxon>Agaricales</taxon>
        <taxon>Agaricineae</taxon>
        <taxon>Strophariaceae</taxon>
        <taxon>Agrocybe</taxon>
    </lineage>
</organism>
<name>A0A8H4VRD1_9AGAR</name>
<keyword evidence="2" id="KW-1185">Reference proteome</keyword>
<accession>A0A8H4VRD1</accession>
<dbReference type="Proteomes" id="UP000521872">
    <property type="component" value="Unassembled WGS sequence"/>
</dbReference>
<comment type="caution">
    <text evidence="1">The sequence shown here is derived from an EMBL/GenBank/DDBJ whole genome shotgun (WGS) entry which is preliminary data.</text>
</comment>
<protein>
    <submittedName>
        <fullName evidence="1">Uncharacterized protein</fullName>
    </submittedName>
</protein>
<reference evidence="1 2" key="1">
    <citation type="submission" date="2019-12" db="EMBL/GenBank/DDBJ databases">
        <authorList>
            <person name="Floudas D."/>
            <person name="Bentzer J."/>
            <person name="Ahren D."/>
            <person name="Johansson T."/>
            <person name="Persson P."/>
            <person name="Tunlid A."/>
        </authorList>
    </citation>
    <scope>NUCLEOTIDE SEQUENCE [LARGE SCALE GENOMIC DNA]</scope>
    <source>
        <strain evidence="1 2">CBS 102.39</strain>
    </source>
</reference>
<proteinExistence type="predicted"/>
<dbReference type="AlphaFoldDB" id="A0A8H4VRD1"/>
<dbReference type="EMBL" id="JAACJL010000030">
    <property type="protein sequence ID" value="KAF4617249.1"/>
    <property type="molecule type" value="Genomic_DNA"/>
</dbReference>
<evidence type="ECO:0000313" key="1">
    <source>
        <dbReference type="EMBL" id="KAF4617249.1"/>
    </source>
</evidence>